<dbReference type="PANTHER" id="PTHR37314:SF4">
    <property type="entry name" value="UPF0700 TRANSMEMBRANE PROTEIN YOAK"/>
    <property type="match status" value="1"/>
</dbReference>
<feature type="transmembrane region" description="Helical" evidence="1">
    <location>
        <begin position="118"/>
        <end position="140"/>
    </location>
</feature>
<dbReference type="RefSeq" id="WP_141174499.1">
    <property type="nucleotide sequence ID" value="NZ_JBHUFX010000013.1"/>
</dbReference>
<name>A0A506VFT8_9GAMM</name>
<evidence type="ECO:0000313" key="2">
    <source>
        <dbReference type="EMBL" id="TPW44485.1"/>
    </source>
</evidence>
<comment type="caution">
    <text evidence="2">The sequence shown here is derived from an EMBL/GenBank/DDBJ whole genome shotgun (WGS) entry which is preliminary data.</text>
</comment>
<dbReference type="OrthoDB" id="270162at2"/>
<protein>
    <submittedName>
        <fullName evidence="2">DUF1275 domain-containing protein</fullName>
    </submittedName>
</protein>
<proteinExistence type="predicted"/>
<keyword evidence="1" id="KW-1133">Transmembrane helix</keyword>
<dbReference type="AlphaFoldDB" id="A0A506VFT8"/>
<organism evidence="2 3">
    <name type="scientific">Mixta tenebrionis</name>
    <dbReference type="NCBI Taxonomy" id="2562439"/>
    <lineage>
        <taxon>Bacteria</taxon>
        <taxon>Pseudomonadati</taxon>
        <taxon>Pseudomonadota</taxon>
        <taxon>Gammaproteobacteria</taxon>
        <taxon>Enterobacterales</taxon>
        <taxon>Erwiniaceae</taxon>
        <taxon>Mixta</taxon>
    </lineage>
</organism>
<feature type="transmembrane region" description="Helical" evidence="1">
    <location>
        <begin position="21"/>
        <end position="41"/>
    </location>
</feature>
<dbReference type="EMBL" id="VHQI01000001">
    <property type="protein sequence ID" value="TPW44485.1"/>
    <property type="molecule type" value="Genomic_DNA"/>
</dbReference>
<feature type="transmembrane region" description="Helical" evidence="1">
    <location>
        <begin position="95"/>
        <end position="112"/>
    </location>
</feature>
<evidence type="ECO:0000313" key="3">
    <source>
        <dbReference type="Proteomes" id="UP000319523"/>
    </source>
</evidence>
<dbReference type="Proteomes" id="UP000319523">
    <property type="component" value="Unassembled WGS sequence"/>
</dbReference>
<dbReference type="PANTHER" id="PTHR37314">
    <property type="entry name" value="SLR0142 PROTEIN"/>
    <property type="match status" value="1"/>
</dbReference>
<sequence length="246" mass="26847">MLICQDEARTFVTDSRLAATLALVAGALNTAAFEAVGFFSANMTGNVSSLSDRLARSELPVAFFFLQIVCLFIIGSTFSTLLINHGRRHGIRSVYAVNILLEGLLLSLLGWAETRFAQFSSGALMILSLSFLMGLQNAVVTRISNARVRTTHVSGTSTDIGIEMAMLLDILRRRESPEYAPVYLQRLLLHGSTLVAFLLGGIGGIWLYRFTGMAFLSIIGVSLSLLALGYLCKARYLSQLKRSGRQ</sequence>
<accession>A0A506VFT8</accession>
<feature type="transmembrane region" description="Helical" evidence="1">
    <location>
        <begin position="61"/>
        <end position="83"/>
    </location>
</feature>
<dbReference type="InterPro" id="IPR010699">
    <property type="entry name" value="DUF1275"/>
</dbReference>
<keyword evidence="1" id="KW-0812">Transmembrane</keyword>
<feature type="transmembrane region" description="Helical" evidence="1">
    <location>
        <begin position="187"/>
        <end position="208"/>
    </location>
</feature>
<evidence type="ECO:0000256" key="1">
    <source>
        <dbReference type="SAM" id="Phobius"/>
    </source>
</evidence>
<keyword evidence="3" id="KW-1185">Reference proteome</keyword>
<gene>
    <name evidence="2" type="ORF">FKM52_01880</name>
</gene>
<feature type="transmembrane region" description="Helical" evidence="1">
    <location>
        <begin position="214"/>
        <end position="232"/>
    </location>
</feature>
<keyword evidence="1" id="KW-0472">Membrane</keyword>
<dbReference type="Pfam" id="PF06912">
    <property type="entry name" value="DUF1275"/>
    <property type="match status" value="1"/>
</dbReference>
<reference evidence="2 3" key="1">
    <citation type="submission" date="2019-06" db="EMBL/GenBank/DDBJ databases">
        <authorList>
            <person name="Yang Y."/>
        </authorList>
    </citation>
    <scope>NUCLEOTIDE SEQUENCE [LARGE SCALE GENOMIC DNA]</scope>
    <source>
        <strain evidence="2 3">BIT-26</strain>
    </source>
</reference>